<dbReference type="HOGENOM" id="CLU_3300435_0_0_1"/>
<proteinExistence type="predicted"/>
<dbReference type="STRING" id="29760.F6HWK5"/>
<dbReference type="Proteomes" id="UP000009183">
    <property type="component" value="Unassembled WGS sequence, unordered"/>
</dbReference>
<reference evidence="3" key="1">
    <citation type="journal article" date="2007" name="Nature">
        <title>The grapevine genome sequence suggests ancestral hexaploidization in major angiosperm phyla.</title>
        <authorList>
            <consortium name="The French-Italian Public Consortium for Grapevine Genome Characterization."/>
            <person name="Jaillon O."/>
            <person name="Aury J.-M."/>
            <person name="Noel B."/>
            <person name="Policriti A."/>
            <person name="Clepet C."/>
            <person name="Casagrande A."/>
            <person name="Choisne N."/>
            <person name="Aubourg S."/>
            <person name="Vitulo N."/>
            <person name="Jubin C."/>
            <person name="Vezzi A."/>
            <person name="Legeai F."/>
            <person name="Hugueney P."/>
            <person name="Dasilva C."/>
            <person name="Horner D."/>
            <person name="Mica E."/>
            <person name="Jublot D."/>
            <person name="Poulain J."/>
            <person name="Bruyere C."/>
            <person name="Billault A."/>
            <person name="Segurens B."/>
            <person name="Gouyvenoux M."/>
            <person name="Ugarte E."/>
            <person name="Cattonaro F."/>
            <person name="Anthouard V."/>
            <person name="Vico V."/>
            <person name="Del Fabbro C."/>
            <person name="Alaux M."/>
            <person name="Di Gaspero G."/>
            <person name="Dumas V."/>
            <person name="Felice N."/>
            <person name="Paillard S."/>
            <person name="Juman I."/>
            <person name="Moroldo M."/>
            <person name="Scalabrin S."/>
            <person name="Canaguier A."/>
            <person name="Le Clainche I."/>
            <person name="Malacrida G."/>
            <person name="Durand E."/>
            <person name="Pesole G."/>
            <person name="Laucou V."/>
            <person name="Chatelet P."/>
            <person name="Merdinoglu D."/>
            <person name="Delledonne M."/>
            <person name="Pezzotti M."/>
            <person name="Lecharny A."/>
            <person name="Scarpelli C."/>
            <person name="Artiguenave F."/>
            <person name="Pe M.E."/>
            <person name="Valle G."/>
            <person name="Morgante M."/>
            <person name="Caboche M."/>
            <person name="Adam-Blondon A.-F."/>
            <person name="Weissenbach J."/>
            <person name="Quetier F."/>
            <person name="Wincker P."/>
        </authorList>
    </citation>
    <scope>NUCLEOTIDE SEQUENCE [LARGE SCALE GENOMIC DNA]</scope>
    <source>
        <strain evidence="3">cv. Pinot noir / PN40024</strain>
    </source>
</reference>
<evidence type="ECO:0000313" key="2">
    <source>
        <dbReference type="EMBL" id="CCB59069.1"/>
    </source>
</evidence>
<protein>
    <submittedName>
        <fullName evidence="2">Uncharacterized protein</fullName>
    </submittedName>
</protein>
<dbReference type="EMBL" id="FN596272">
    <property type="protein sequence ID" value="CCB59069.1"/>
    <property type="molecule type" value="Genomic_DNA"/>
</dbReference>
<evidence type="ECO:0000313" key="3">
    <source>
        <dbReference type="Proteomes" id="UP000009183"/>
    </source>
</evidence>
<dbReference type="PaxDb" id="29760-VIT_00s0160g00270.t01"/>
<gene>
    <name evidence="2" type="ORF">VIT_00s0160g00270</name>
</gene>
<sequence>MSVWSHKGKKQKGAAREEKQNINLPSFSLSGLRITLNGQY</sequence>
<accession>F6HWK5</accession>
<name>F6HWK5_VITVI</name>
<dbReference type="AlphaFoldDB" id="F6HWK5"/>
<dbReference type="InParanoid" id="F6HWK5"/>
<feature type="compositionally biased region" description="Basic residues" evidence="1">
    <location>
        <begin position="1"/>
        <end position="13"/>
    </location>
</feature>
<feature type="region of interest" description="Disordered" evidence="1">
    <location>
        <begin position="1"/>
        <end position="20"/>
    </location>
</feature>
<keyword evidence="3" id="KW-1185">Reference proteome</keyword>
<evidence type="ECO:0000256" key="1">
    <source>
        <dbReference type="SAM" id="MobiDB-lite"/>
    </source>
</evidence>
<organism evidence="2 3">
    <name type="scientific">Vitis vinifera</name>
    <name type="common">Grape</name>
    <dbReference type="NCBI Taxonomy" id="29760"/>
    <lineage>
        <taxon>Eukaryota</taxon>
        <taxon>Viridiplantae</taxon>
        <taxon>Streptophyta</taxon>
        <taxon>Embryophyta</taxon>
        <taxon>Tracheophyta</taxon>
        <taxon>Spermatophyta</taxon>
        <taxon>Magnoliopsida</taxon>
        <taxon>eudicotyledons</taxon>
        <taxon>Gunneridae</taxon>
        <taxon>Pentapetalae</taxon>
        <taxon>rosids</taxon>
        <taxon>Vitales</taxon>
        <taxon>Vitaceae</taxon>
        <taxon>Viteae</taxon>
        <taxon>Vitis</taxon>
    </lineage>
</organism>